<sequence>MFGGLNEKIAHFSSIGTANELAYVYFDKAVVIKKVWVINSAAVTYAAATLELEAIVINRGTDGLGTAVIATLGTDVDWAAHVAKISDITDTELGAGIIVSLQRAHTAGTPLGVLSGGITYVEGSL</sequence>
<accession>A0A6H1ZMG6</accession>
<name>A0A6H1ZMG6_9ZZZZ</name>
<gene>
    <name evidence="1" type="ORF">TM448A01052_0012</name>
</gene>
<evidence type="ECO:0000313" key="1">
    <source>
        <dbReference type="EMBL" id="QJA48611.1"/>
    </source>
</evidence>
<protein>
    <submittedName>
        <fullName evidence="1">Uncharacterized protein</fullName>
    </submittedName>
</protein>
<reference evidence="1" key="1">
    <citation type="submission" date="2020-03" db="EMBL/GenBank/DDBJ databases">
        <title>The deep terrestrial virosphere.</title>
        <authorList>
            <person name="Holmfeldt K."/>
            <person name="Nilsson E."/>
            <person name="Simone D."/>
            <person name="Lopez-Fernandez M."/>
            <person name="Wu X."/>
            <person name="de Brujin I."/>
            <person name="Lundin D."/>
            <person name="Andersson A."/>
            <person name="Bertilsson S."/>
            <person name="Dopson M."/>
        </authorList>
    </citation>
    <scope>NUCLEOTIDE SEQUENCE</scope>
    <source>
        <strain evidence="1">TM448A01052</strain>
    </source>
</reference>
<proteinExistence type="predicted"/>
<dbReference type="AlphaFoldDB" id="A0A6H1ZMG6"/>
<dbReference type="EMBL" id="MT144092">
    <property type="protein sequence ID" value="QJA48611.1"/>
    <property type="molecule type" value="Genomic_DNA"/>
</dbReference>
<organism evidence="1">
    <name type="scientific">viral metagenome</name>
    <dbReference type="NCBI Taxonomy" id="1070528"/>
    <lineage>
        <taxon>unclassified sequences</taxon>
        <taxon>metagenomes</taxon>
        <taxon>organismal metagenomes</taxon>
    </lineage>
</organism>